<protein>
    <submittedName>
        <fullName evidence="2">Uncharacterized protein</fullName>
    </submittedName>
</protein>
<organism evidence="2 3">
    <name type="scientific">Novosphingobium colocasiae</name>
    <dbReference type="NCBI Taxonomy" id="1256513"/>
    <lineage>
        <taxon>Bacteria</taxon>
        <taxon>Pseudomonadati</taxon>
        <taxon>Pseudomonadota</taxon>
        <taxon>Alphaproteobacteria</taxon>
        <taxon>Sphingomonadales</taxon>
        <taxon>Sphingomonadaceae</taxon>
        <taxon>Novosphingobium</taxon>
    </lineage>
</organism>
<keyword evidence="3" id="KW-1185">Reference proteome</keyword>
<reference evidence="2" key="2">
    <citation type="submission" date="2020-09" db="EMBL/GenBank/DDBJ databases">
        <authorList>
            <person name="Sun Q."/>
            <person name="Kim S."/>
        </authorList>
    </citation>
    <scope>NUCLEOTIDE SEQUENCE</scope>
    <source>
        <strain evidence="2">KCTC 32255</strain>
    </source>
</reference>
<keyword evidence="1" id="KW-1133">Transmembrane helix</keyword>
<reference evidence="2" key="1">
    <citation type="journal article" date="2014" name="Int. J. Syst. Evol. Microbiol.">
        <title>Complete genome sequence of Corynebacterium casei LMG S-19264T (=DSM 44701T), isolated from a smear-ripened cheese.</title>
        <authorList>
            <consortium name="US DOE Joint Genome Institute (JGI-PGF)"/>
            <person name="Walter F."/>
            <person name="Albersmeier A."/>
            <person name="Kalinowski J."/>
            <person name="Ruckert C."/>
        </authorList>
    </citation>
    <scope>NUCLEOTIDE SEQUENCE</scope>
    <source>
        <strain evidence="2">KCTC 32255</strain>
    </source>
</reference>
<evidence type="ECO:0000313" key="2">
    <source>
        <dbReference type="EMBL" id="GGZ01434.1"/>
    </source>
</evidence>
<evidence type="ECO:0000256" key="1">
    <source>
        <dbReference type="SAM" id="Phobius"/>
    </source>
</evidence>
<keyword evidence="1" id="KW-0812">Transmembrane</keyword>
<dbReference type="EMBL" id="BMZA01000004">
    <property type="protein sequence ID" value="GGZ01434.1"/>
    <property type="molecule type" value="Genomic_DNA"/>
</dbReference>
<keyword evidence="1" id="KW-0472">Membrane</keyword>
<dbReference type="AlphaFoldDB" id="A0A918PDN5"/>
<feature type="transmembrane region" description="Helical" evidence="1">
    <location>
        <begin position="70"/>
        <end position="91"/>
    </location>
</feature>
<gene>
    <name evidence="2" type="ORF">GCM10011614_15370</name>
</gene>
<comment type="caution">
    <text evidence="2">The sequence shown here is derived from an EMBL/GenBank/DDBJ whole genome shotgun (WGS) entry which is preliminary data.</text>
</comment>
<evidence type="ECO:0000313" key="3">
    <source>
        <dbReference type="Proteomes" id="UP000648075"/>
    </source>
</evidence>
<name>A0A918PDN5_9SPHN</name>
<proteinExistence type="predicted"/>
<feature type="transmembrane region" description="Helical" evidence="1">
    <location>
        <begin position="38"/>
        <end position="58"/>
    </location>
</feature>
<feature type="transmembrane region" description="Helical" evidence="1">
    <location>
        <begin position="6"/>
        <end position="26"/>
    </location>
</feature>
<dbReference type="Proteomes" id="UP000648075">
    <property type="component" value="Unassembled WGS sequence"/>
</dbReference>
<dbReference type="RefSeq" id="WP_189620604.1">
    <property type="nucleotide sequence ID" value="NZ_BMZA01000004.1"/>
</dbReference>
<accession>A0A918PDN5</accession>
<sequence length="94" mass="9870">MRALPAFLIMAMIEGVFVFAVAWLANRLLRQTGRAARIRAMVIACTAWIAFLSGGYLLTGGSGALMEGMGLIIVLAAACVAGTLLATILWVSRG</sequence>